<dbReference type="STRING" id="75985.WC39_04465"/>
<dbReference type="RefSeq" id="WP_006247805.1">
    <property type="nucleotide sequence ID" value="NZ_CP011098.1"/>
</dbReference>
<dbReference type="Proteomes" id="UP000315164">
    <property type="component" value="Unassembled WGS sequence"/>
</dbReference>
<evidence type="ECO:0000313" key="5">
    <source>
        <dbReference type="EMBL" id="TRB72439.1"/>
    </source>
</evidence>
<feature type="transmembrane region" description="Helical" evidence="1">
    <location>
        <begin position="35"/>
        <end position="57"/>
    </location>
</feature>
<evidence type="ECO:0000313" key="6">
    <source>
        <dbReference type="Proteomes" id="UP000254802"/>
    </source>
</evidence>
<organism evidence="5 7">
    <name type="scientific">Mannheimia haemolytica</name>
    <name type="common">Pasteurella haemolytica</name>
    <dbReference type="NCBI Taxonomy" id="75985"/>
    <lineage>
        <taxon>Bacteria</taxon>
        <taxon>Pseudomonadati</taxon>
        <taxon>Pseudomonadota</taxon>
        <taxon>Gammaproteobacteria</taxon>
        <taxon>Pasteurellales</taxon>
        <taxon>Pasteurellaceae</taxon>
        <taxon>Mannheimia</taxon>
    </lineage>
</organism>
<keyword evidence="1" id="KW-0812">Transmembrane</keyword>
<dbReference type="EMBL" id="UGPN01000002">
    <property type="protein sequence ID" value="STY64398.1"/>
    <property type="molecule type" value="Genomic_DNA"/>
</dbReference>
<protein>
    <submittedName>
        <fullName evidence="5">Uncharacterized protein</fullName>
    </submittedName>
</protein>
<reference evidence="7 8" key="2">
    <citation type="journal article" date="2019" name="Vet. Microbiol.">
        <title>Genetic characterization of susceptible and multi-drug resistant Mannheimia haemolytica isolated from high-risk stocker calves prior to and after antimicrobial metaphylaxis.</title>
        <authorList>
            <person name="Snyder E.R."/>
            <person name="Alvarez-Narvaez S."/>
            <person name="Credille B.C."/>
        </authorList>
    </citation>
    <scope>NUCLEOTIDE SEQUENCE [LARGE SCALE GENOMIC DNA]</scope>
    <source>
        <strain evidence="5 7">UGA-R5-128-1</strain>
        <strain evidence="3 8">UGA-R7-163-1</strain>
    </source>
</reference>
<dbReference type="GeneID" id="67368506"/>
<dbReference type="Proteomes" id="UP000254802">
    <property type="component" value="Unassembled WGS sequence"/>
</dbReference>
<evidence type="ECO:0000313" key="4">
    <source>
        <dbReference type="EMBL" id="TRB71813.1"/>
    </source>
</evidence>
<dbReference type="Proteomes" id="UP000318394">
    <property type="component" value="Unassembled WGS sequence"/>
</dbReference>
<dbReference type="AlphaFoldDB" id="A0A248ZZY2"/>
<name>A0A248ZZY2_MANHA</name>
<dbReference type="EMBL" id="VAJI01000046">
    <property type="protein sequence ID" value="TRB34633.1"/>
    <property type="molecule type" value="Genomic_DNA"/>
</dbReference>
<keyword evidence="1" id="KW-1133">Transmembrane helix</keyword>
<proteinExistence type="predicted"/>
<keyword evidence="8" id="KW-1185">Reference proteome</keyword>
<dbReference type="KEGG" id="mhaq:WC39_04465"/>
<evidence type="ECO:0000256" key="1">
    <source>
        <dbReference type="SAM" id="Phobius"/>
    </source>
</evidence>
<evidence type="ECO:0000313" key="8">
    <source>
        <dbReference type="Proteomes" id="UP000318394"/>
    </source>
</evidence>
<dbReference type="KEGG" id="mhay:VK67_04465"/>
<reference evidence="2 6" key="1">
    <citation type="submission" date="2018-06" db="EMBL/GenBank/DDBJ databases">
        <authorList>
            <consortium name="Pathogen Informatics"/>
            <person name="Doyle S."/>
        </authorList>
    </citation>
    <scope>NUCLEOTIDE SEQUENCE [LARGE SCALE GENOMIC DNA]</scope>
    <source>
        <strain evidence="2 6">NCTC10638</strain>
    </source>
</reference>
<evidence type="ECO:0000313" key="7">
    <source>
        <dbReference type="Proteomes" id="UP000315164"/>
    </source>
</evidence>
<feature type="transmembrane region" description="Helical" evidence="1">
    <location>
        <begin position="7"/>
        <end position="29"/>
    </location>
</feature>
<evidence type="ECO:0000313" key="2">
    <source>
        <dbReference type="EMBL" id="STY64398.1"/>
    </source>
</evidence>
<accession>A0A248ZZY2</accession>
<dbReference type="EMBL" id="VAJB01000047">
    <property type="protein sequence ID" value="TRB71813.1"/>
    <property type="molecule type" value="Genomic_DNA"/>
</dbReference>
<evidence type="ECO:0000313" key="3">
    <source>
        <dbReference type="EMBL" id="TRB34633.1"/>
    </source>
</evidence>
<keyword evidence="1" id="KW-0472">Membrane</keyword>
<gene>
    <name evidence="5" type="ORF">FEA53_12030</name>
    <name evidence="4" type="ORF">FEA53_13025</name>
    <name evidence="3" type="ORF">FEB89_12805</name>
    <name evidence="2" type="ORF">NCTC10638_03579</name>
</gene>
<dbReference type="EMBL" id="VAJB01000036">
    <property type="protein sequence ID" value="TRB72439.1"/>
    <property type="molecule type" value="Genomic_DNA"/>
</dbReference>
<sequence>MKNVLLFIVHFFLIAMLSIIPILIILGAIERDPYYTAWIFLSVFLGIGALLYFATIVSKLINKGKTQTLEEKRYAEYWNNVKVNIPK</sequence>